<dbReference type="Proteomes" id="UP001189429">
    <property type="component" value="Unassembled WGS sequence"/>
</dbReference>
<sequence length="237" mass="26918">MAGAAKTLSLPYHIKCQTAACDSYNYGSSRVAMYGGHVAWLEASRHFALSGKYDANGMWTEGVEQFSCITNFREPVSRIQSCYYYRFLKLGAPHCLGDMGADEMRQFFLAGRSQFGYSCMNEPFRMLSGLVDESLFTSDTESHEWDFAFNSTLMNLAHCVPIIISNIFTLDVVASWFPDLINITRFSKVHANKGHKPCKISERHLEVLADLTRHERRLYDLAVQRANQFLSSMPHRG</sequence>
<proteinExistence type="predicted"/>
<keyword evidence="2" id="KW-1185">Reference proteome</keyword>
<protein>
    <recommendedName>
        <fullName evidence="3">Protein xylosyltransferase</fullName>
    </recommendedName>
</protein>
<name>A0ABN9RSR8_9DINO</name>
<evidence type="ECO:0000313" key="1">
    <source>
        <dbReference type="EMBL" id="CAK0822321.1"/>
    </source>
</evidence>
<evidence type="ECO:0008006" key="3">
    <source>
        <dbReference type="Google" id="ProtNLM"/>
    </source>
</evidence>
<evidence type="ECO:0000313" key="2">
    <source>
        <dbReference type="Proteomes" id="UP001189429"/>
    </source>
</evidence>
<gene>
    <name evidence="1" type="ORF">PCOR1329_LOCUS23377</name>
</gene>
<comment type="caution">
    <text evidence="1">The sequence shown here is derived from an EMBL/GenBank/DDBJ whole genome shotgun (WGS) entry which is preliminary data.</text>
</comment>
<reference evidence="1" key="1">
    <citation type="submission" date="2023-10" db="EMBL/GenBank/DDBJ databases">
        <authorList>
            <person name="Chen Y."/>
            <person name="Shah S."/>
            <person name="Dougan E. K."/>
            <person name="Thang M."/>
            <person name="Chan C."/>
        </authorList>
    </citation>
    <scope>NUCLEOTIDE SEQUENCE [LARGE SCALE GENOMIC DNA]</scope>
</reference>
<organism evidence="1 2">
    <name type="scientific">Prorocentrum cordatum</name>
    <dbReference type="NCBI Taxonomy" id="2364126"/>
    <lineage>
        <taxon>Eukaryota</taxon>
        <taxon>Sar</taxon>
        <taxon>Alveolata</taxon>
        <taxon>Dinophyceae</taxon>
        <taxon>Prorocentrales</taxon>
        <taxon>Prorocentraceae</taxon>
        <taxon>Prorocentrum</taxon>
    </lineage>
</organism>
<dbReference type="Gene3D" id="3.40.50.300">
    <property type="entry name" value="P-loop containing nucleotide triphosphate hydrolases"/>
    <property type="match status" value="1"/>
</dbReference>
<dbReference type="InterPro" id="IPR027417">
    <property type="entry name" value="P-loop_NTPase"/>
</dbReference>
<accession>A0ABN9RSR8</accession>
<dbReference type="EMBL" id="CAUYUJ010007903">
    <property type="protein sequence ID" value="CAK0822321.1"/>
    <property type="molecule type" value="Genomic_DNA"/>
</dbReference>